<evidence type="ECO:0000313" key="4">
    <source>
        <dbReference type="Proteomes" id="UP000467840"/>
    </source>
</evidence>
<sequence length="199" mass="22017">MTDSQNSSHSSDSVGTVTHACNSSEDISLPYYLHHSKDYSSVIVTPELTSANFASWRRSVSPPIASNVFYMEDAKQIWEKLNKRLSYPDDLESVIFSSFCALVLKSQSFPEMFAMAMKKVKNDVTCFHCGKPGHVKANCYRLIGFPPDFKFTKSKGNVGGLSSSKPTSAYQVSTTKAIVESVVDDLSQITLSKDKFTNL</sequence>
<dbReference type="Pfam" id="PF14244">
    <property type="entry name" value="Retrotran_gag_3"/>
    <property type="match status" value="1"/>
</dbReference>
<keyword evidence="1" id="KW-0862">Zinc</keyword>
<dbReference type="PROSITE" id="PS50158">
    <property type="entry name" value="ZF_CCHC"/>
    <property type="match status" value="1"/>
</dbReference>
<keyword evidence="4" id="KW-1185">Reference proteome</keyword>
<name>A0A6A6MIX5_HEVBR</name>
<dbReference type="GO" id="GO:0003676">
    <property type="term" value="F:nucleic acid binding"/>
    <property type="evidence" value="ECO:0007669"/>
    <property type="project" value="InterPro"/>
</dbReference>
<evidence type="ECO:0000259" key="2">
    <source>
        <dbReference type="PROSITE" id="PS50158"/>
    </source>
</evidence>
<organism evidence="3 4">
    <name type="scientific">Hevea brasiliensis</name>
    <name type="common">Para rubber tree</name>
    <name type="synonym">Siphonia brasiliensis</name>
    <dbReference type="NCBI Taxonomy" id="3981"/>
    <lineage>
        <taxon>Eukaryota</taxon>
        <taxon>Viridiplantae</taxon>
        <taxon>Streptophyta</taxon>
        <taxon>Embryophyta</taxon>
        <taxon>Tracheophyta</taxon>
        <taxon>Spermatophyta</taxon>
        <taxon>Magnoliopsida</taxon>
        <taxon>eudicotyledons</taxon>
        <taxon>Gunneridae</taxon>
        <taxon>Pentapetalae</taxon>
        <taxon>rosids</taxon>
        <taxon>fabids</taxon>
        <taxon>Malpighiales</taxon>
        <taxon>Euphorbiaceae</taxon>
        <taxon>Crotonoideae</taxon>
        <taxon>Micrandreae</taxon>
        <taxon>Hevea</taxon>
    </lineage>
</organism>
<comment type="caution">
    <text evidence="3">The sequence shown here is derived from an EMBL/GenBank/DDBJ whole genome shotgun (WGS) entry which is preliminary data.</text>
</comment>
<feature type="domain" description="CCHC-type" evidence="2">
    <location>
        <begin position="126"/>
        <end position="139"/>
    </location>
</feature>
<dbReference type="SUPFAM" id="SSF57756">
    <property type="entry name" value="Retrovirus zinc finger-like domains"/>
    <property type="match status" value="1"/>
</dbReference>
<keyword evidence="1" id="KW-0479">Metal-binding</keyword>
<evidence type="ECO:0000313" key="3">
    <source>
        <dbReference type="EMBL" id="KAF2312897.1"/>
    </source>
</evidence>
<dbReference type="InterPro" id="IPR029472">
    <property type="entry name" value="Copia-like_N"/>
</dbReference>
<accession>A0A6A6MIX5</accession>
<dbReference type="Pfam" id="PF00098">
    <property type="entry name" value="zf-CCHC"/>
    <property type="match status" value="1"/>
</dbReference>
<dbReference type="SMART" id="SM00343">
    <property type="entry name" value="ZnF_C2HC"/>
    <property type="match status" value="1"/>
</dbReference>
<reference evidence="3 4" key="1">
    <citation type="journal article" date="2020" name="Mol. Plant">
        <title>The Chromosome-Based Rubber Tree Genome Provides New Insights into Spurge Genome Evolution and Rubber Biosynthesis.</title>
        <authorList>
            <person name="Liu J."/>
            <person name="Shi C."/>
            <person name="Shi C.C."/>
            <person name="Li W."/>
            <person name="Zhang Q.J."/>
            <person name="Zhang Y."/>
            <person name="Li K."/>
            <person name="Lu H.F."/>
            <person name="Shi C."/>
            <person name="Zhu S.T."/>
            <person name="Xiao Z.Y."/>
            <person name="Nan H."/>
            <person name="Yue Y."/>
            <person name="Zhu X.G."/>
            <person name="Wu Y."/>
            <person name="Hong X.N."/>
            <person name="Fan G.Y."/>
            <person name="Tong Y."/>
            <person name="Zhang D."/>
            <person name="Mao C.L."/>
            <person name="Liu Y.L."/>
            <person name="Hao S.J."/>
            <person name="Liu W.Q."/>
            <person name="Lv M.Q."/>
            <person name="Zhang H.B."/>
            <person name="Liu Y."/>
            <person name="Hu-Tang G.R."/>
            <person name="Wang J.P."/>
            <person name="Wang J.H."/>
            <person name="Sun Y.H."/>
            <person name="Ni S.B."/>
            <person name="Chen W.B."/>
            <person name="Zhang X.C."/>
            <person name="Jiao Y.N."/>
            <person name="Eichler E.E."/>
            <person name="Li G.H."/>
            <person name="Liu X."/>
            <person name="Gao L.Z."/>
        </authorList>
    </citation>
    <scope>NUCLEOTIDE SEQUENCE [LARGE SCALE GENOMIC DNA]</scope>
    <source>
        <strain evidence="4">cv. GT1</strain>
        <tissue evidence="3">Leaf</tissue>
    </source>
</reference>
<dbReference type="PANTHER" id="PTHR34222">
    <property type="entry name" value="GAG_PRE-INTEGRS DOMAIN-CONTAINING PROTEIN"/>
    <property type="match status" value="1"/>
</dbReference>
<dbReference type="InterPro" id="IPR036875">
    <property type="entry name" value="Znf_CCHC_sf"/>
</dbReference>
<dbReference type="EMBL" id="JAAGAX010000006">
    <property type="protein sequence ID" value="KAF2312897.1"/>
    <property type="molecule type" value="Genomic_DNA"/>
</dbReference>
<keyword evidence="1" id="KW-0863">Zinc-finger</keyword>
<dbReference type="InterPro" id="IPR001878">
    <property type="entry name" value="Znf_CCHC"/>
</dbReference>
<dbReference type="Proteomes" id="UP000467840">
    <property type="component" value="Chromosome 14"/>
</dbReference>
<gene>
    <name evidence="3" type="ORF">GH714_040955</name>
</gene>
<dbReference type="GO" id="GO:0008270">
    <property type="term" value="F:zinc ion binding"/>
    <property type="evidence" value="ECO:0007669"/>
    <property type="project" value="UniProtKB-KW"/>
</dbReference>
<evidence type="ECO:0000256" key="1">
    <source>
        <dbReference type="PROSITE-ProRule" id="PRU00047"/>
    </source>
</evidence>
<dbReference type="PANTHER" id="PTHR34222:SF79">
    <property type="entry name" value="RETROVIRUS-RELATED POL POLYPROTEIN FROM TRANSPOSON TNT 1-94"/>
    <property type="match status" value="1"/>
</dbReference>
<proteinExistence type="predicted"/>
<dbReference type="AlphaFoldDB" id="A0A6A6MIX5"/>
<protein>
    <recommendedName>
        <fullName evidence="2">CCHC-type domain-containing protein</fullName>
    </recommendedName>
</protein>